<reference evidence="8" key="1">
    <citation type="journal article" date="2021" name="Sci. Rep.">
        <title>Diploid genomic architecture of Nitzschia inconspicua, an elite biomass production diatom.</title>
        <authorList>
            <person name="Oliver A."/>
            <person name="Podell S."/>
            <person name="Pinowska A."/>
            <person name="Traller J.C."/>
            <person name="Smith S.R."/>
            <person name="McClure R."/>
            <person name="Beliaev A."/>
            <person name="Bohutskyi P."/>
            <person name="Hill E.A."/>
            <person name="Rabines A."/>
            <person name="Zheng H."/>
            <person name="Allen L.Z."/>
            <person name="Kuo A."/>
            <person name="Grigoriev I.V."/>
            <person name="Allen A.E."/>
            <person name="Hazlebeck D."/>
            <person name="Allen E.E."/>
        </authorList>
    </citation>
    <scope>NUCLEOTIDE SEQUENCE</scope>
    <source>
        <strain evidence="8">Hildebrandi</strain>
    </source>
</reference>
<dbReference type="EMBL" id="JAGRRH010000047">
    <property type="protein sequence ID" value="KAG7338850.1"/>
    <property type="molecule type" value="Genomic_DNA"/>
</dbReference>
<dbReference type="PANTHER" id="PTHR11266:SF121">
    <property type="entry name" value="OS09G0315000 PROTEIN"/>
    <property type="match status" value="1"/>
</dbReference>
<keyword evidence="5 7" id="KW-0472">Membrane</keyword>
<feature type="region of interest" description="Disordered" evidence="6">
    <location>
        <begin position="1"/>
        <end position="75"/>
    </location>
</feature>
<evidence type="ECO:0000256" key="2">
    <source>
        <dbReference type="ARBA" id="ARBA00006824"/>
    </source>
</evidence>
<name>A0A9K3K946_9STRA</name>
<keyword evidence="3 7" id="KW-0812">Transmembrane</keyword>
<proteinExistence type="inferred from homology"/>
<evidence type="ECO:0000256" key="4">
    <source>
        <dbReference type="ARBA" id="ARBA00022989"/>
    </source>
</evidence>
<feature type="compositionally biased region" description="Low complexity" evidence="6">
    <location>
        <begin position="17"/>
        <end position="71"/>
    </location>
</feature>
<evidence type="ECO:0000313" key="8">
    <source>
        <dbReference type="EMBL" id="KAG7338850.1"/>
    </source>
</evidence>
<evidence type="ECO:0000313" key="10">
    <source>
        <dbReference type="EMBL" id="KAG7373685.1"/>
    </source>
</evidence>
<comment type="caution">
    <text evidence="8">The sequence shown here is derived from an EMBL/GenBank/DDBJ whole genome shotgun (WGS) entry which is preliminary data.</text>
</comment>
<evidence type="ECO:0000256" key="6">
    <source>
        <dbReference type="SAM" id="MobiDB-lite"/>
    </source>
</evidence>
<dbReference type="InterPro" id="IPR007248">
    <property type="entry name" value="Mpv17_PMP22"/>
</dbReference>
<evidence type="ECO:0000256" key="3">
    <source>
        <dbReference type="ARBA" id="ARBA00022692"/>
    </source>
</evidence>
<sequence length="408" mass="44988">MSDRTVPAKSDHDDIASKSSPFSTVSSASSSSSSSSSSSMEYFTSQVGGSVSSLSPSSSSEPLPEQQQQQQERQRRRIVNGTVLSSLVLVTLYLLTHSQLEALVALWEYDLGDIPAADGSESVTKTSVATQVLVRLPLDALHSYEQLVPRNPVFYKACTSGVAYGLGDFTSQVVQGKPLEDIDLPRSARSGAAGFIGHGPLCHYWLIFMETYLDFGGAWWATGIKVTADLTVWSIFLCASYSFLIGMFELRDPRDVWKDVQATTWPALRSAWRFWPFVHTISFSHAVPMDLKLLWVDTMEIVWVTILSKVANEDKNLARAQQEEEAAEVACATTLQDQFVVVTSSSMKKQNDNDDGERVLEALTNPNNDSSETDDVSMRVLAACWPLVAMWPVLYAGYQIEKILGLEV</sequence>
<keyword evidence="11" id="KW-1185">Reference proteome</keyword>
<dbReference type="OrthoDB" id="430207at2759"/>
<evidence type="ECO:0000256" key="7">
    <source>
        <dbReference type="SAM" id="Phobius"/>
    </source>
</evidence>
<evidence type="ECO:0000256" key="1">
    <source>
        <dbReference type="ARBA" id="ARBA00004141"/>
    </source>
</evidence>
<dbReference type="AlphaFoldDB" id="A0A9K3K946"/>
<dbReference type="EMBL" id="JAGRRH010000019">
    <property type="protein sequence ID" value="KAG7350053.1"/>
    <property type="molecule type" value="Genomic_DNA"/>
</dbReference>
<evidence type="ECO:0000313" key="9">
    <source>
        <dbReference type="EMBL" id="KAG7350053.1"/>
    </source>
</evidence>
<accession>A0A9K3K946</accession>
<evidence type="ECO:0000313" key="11">
    <source>
        <dbReference type="Proteomes" id="UP000693970"/>
    </source>
</evidence>
<keyword evidence="4 7" id="KW-1133">Transmembrane helix</keyword>
<dbReference type="GO" id="GO:0016020">
    <property type="term" value="C:membrane"/>
    <property type="evidence" value="ECO:0007669"/>
    <property type="project" value="UniProtKB-SubCell"/>
</dbReference>
<evidence type="ECO:0000256" key="5">
    <source>
        <dbReference type="ARBA" id="ARBA00023136"/>
    </source>
</evidence>
<dbReference type="GO" id="GO:0005737">
    <property type="term" value="C:cytoplasm"/>
    <property type="evidence" value="ECO:0007669"/>
    <property type="project" value="TreeGrafter"/>
</dbReference>
<gene>
    <name evidence="9" type="ORF">IV203_012650</name>
    <name evidence="8" type="ORF">IV203_012770</name>
    <name evidence="10" type="ORF">IV203_012780</name>
</gene>
<reference evidence="8" key="2">
    <citation type="submission" date="2021-04" db="EMBL/GenBank/DDBJ databases">
        <authorList>
            <person name="Podell S."/>
        </authorList>
    </citation>
    <scope>NUCLEOTIDE SEQUENCE</scope>
    <source>
        <strain evidence="8">Hildebrandi</strain>
    </source>
</reference>
<protein>
    <submittedName>
        <fullName evidence="8">Mpv17 / PMP22 family protein</fullName>
    </submittedName>
</protein>
<dbReference type="Proteomes" id="UP000693970">
    <property type="component" value="Unassembled WGS sequence"/>
</dbReference>
<feature type="transmembrane region" description="Helical" evidence="7">
    <location>
        <begin position="78"/>
        <end position="96"/>
    </location>
</feature>
<comment type="subcellular location">
    <subcellularLocation>
        <location evidence="1">Membrane</location>
        <topology evidence="1">Multi-pass membrane protein</topology>
    </subcellularLocation>
</comment>
<comment type="similarity">
    <text evidence="2">Belongs to the peroxisomal membrane protein PXMP2/4 family.</text>
</comment>
<dbReference type="EMBL" id="JAGRRH010000001">
    <property type="protein sequence ID" value="KAG7373685.1"/>
    <property type="molecule type" value="Genomic_DNA"/>
</dbReference>
<organism evidence="8 11">
    <name type="scientific">Nitzschia inconspicua</name>
    <dbReference type="NCBI Taxonomy" id="303405"/>
    <lineage>
        <taxon>Eukaryota</taxon>
        <taxon>Sar</taxon>
        <taxon>Stramenopiles</taxon>
        <taxon>Ochrophyta</taxon>
        <taxon>Bacillariophyta</taxon>
        <taxon>Bacillariophyceae</taxon>
        <taxon>Bacillariophycidae</taxon>
        <taxon>Bacillariales</taxon>
        <taxon>Bacillariaceae</taxon>
        <taxon>Nitzschia</taxon>
    </lineage>
</organism>
<dbReference type="Pfam" id="PF04117">
    <property type="entry name" value="Mpv17_PMP22"/>
    <property type="match status" value="1"/>
</dbReference>
<dbReference type="PANTHER" id="PTHR11266">
    <property type="entry name" value="PEROXISOMAL MEMBRANE PROTEIN 2, PXMP2 MPV17"/>
    <property type="match status" value="1"/>
</dbReference>